<dbReference type="InterPro" id="IPR005170">
    <property type="entry name" value="Transptr-assoc_dom"/>
</dbReference>
<evidence type="ECO:0000256" key="10">
    <source>
        <dbReference type="SAM" id="Phobius"/>
    </source>
</evidence>
<dbReference type="InterPro" id="IPR044751">
    <property type="entry name" value="Ion_transp-like_CBS"/>
</dbReference>
<feature type="transmembrane region" description="Helical" evidence="10">
    <location>
        <begin position="128"/>
        <end position="150"/>
    </location>
</feature>
<evidence type="ECO:0000256" key="4">
    <source>
        <dbReference type="ARBA" id="ARBA00022737"/>
    </source>
</evidence>
<dbReference type="InterPro" id="IPR016169">
    <property type="entry name" value="FAD-bd_PCMH_sub2"/>
</dbReference>
<feature type="transmembrane region" description="Helical" evidence="10">
    <location>
        <begin position="94"/>
        <end position="116"/>
    </location>
</feature>
<dbReference type="PANTHER" id="PTHR43099:SF5">
    <property type="entry name" value="HLYC_CORC FAMILY TRANSPORTER"/>
    <property type="match status" value="1"/>
</dbReference>
<comment type="caution">
    <text evidence="13">The sequence shown here is derived from an EMBL/GenBank/DDBJ whole genome shotgun (WGS) entry which is preliminary data.</text>
</comment>
<dbReference type="SUPFAM" id="SSF54631">
    <property type="entry name" value="CBS-domain pair"/>
    <property type="match status" value="1"/>
</dbReference>
<feature type="domain" description="CBS" evidence="11">
    <location>
        <begin position="310"/>
        <end position="367"/>
    </location>
</feature>
<feature type="transmembrane region" description="Helical" evidence="10">
    <location>
        <begin position="162"/>
        <end position="183"/>
    </location>
</feature>
<dbReference type="InterPro" id="IPR000644">
    <property type="entry name" value="CBS_dom"/>
</dbReference>
<evidence type="ECO:0000256" key="3">
    <source>
        <dbReference type="ARBA" id="ARBA00022692"/>
    </source>
</evidence>
<dbReference type="GO" id="GO:0005886">
    <property type="term" value="C:plasma membrane"/>
    <property type="evidence" value="ECO:0007669"/>
    <property type="project" value="UniProtKB-SubCell"/>
</dbReference>
<dbReference type="Pfam" id="PF03471">
    <property type="entry name" value="CorC_HlyC"/>
    <property type="match status" value="1"/>
</dbReference>
<dbReference type="PROSITE" id="PS51846">
    <property type="entry name" value="CNNM"/>
    <property type="match status" value="1"/>
</dbReference>
<dbReference type="EMBL" id="BMXI01000017">
    <property type="protein sequence ID" value="GHC63937.1"/>
    <property type="molecule type" value="Genomic_DNA"/>
</dbReference>
<dbReference type="CDD" id="cd04590">
    <property type="entry name" value="CBS_pair_CorC_HlyC_assoc"/>
    <property type="match status" value="1"/>
</dbReference>
<evidence type="ECO:0000256" key="1">
    <source>
        <dbReference type="ARBA" id="ARBA00004651"/>
    </source>
</evidence>
<keyword evidence="14" id="KW-1185">Reference proteome</keyword>
<evidence type="ECO:0000256" key="9">
    <source>
        <dbReference type="PROSITE-ProRule" id="PRU01193"/>
    </source>
</evidence>
<protein>
    <submittedName>
        <fullName evidence="13">Membrane protein</fullName>
    </submittedName>
</protein>
<dbReference type="PROSITE" id="PS51371">
    <property type="entry name" value="CBS"/>
    <property type="match status" value="2"/>
</dbReference>
<proteinExistence type="predicted"/>
<evidence type="ECO:0000256" key="5">
    <source>
        <dbReference type="ARBA" id="ARBA00022989"/>
    </source>
</evidence>
<keyword evidence="2" id="KW-1003">Cell membrane</keyword>
<name>A0A918TVP0_9BACT</name>
<feature type="domain" description="CBS" evidence="11">
    <location>
        <begin position="247"/>
        <end position="307"/>
    </location>
</feature>
<dbReference type="SMART" id="SM01091">
    <property type="entry name" value="CorC_HlyC"/>
    <property type="match status" value="1"/>
</dbReference>
<evidence type="ECO:0000256" key="7">
    <source>
        <dbReference type="ARBA" id="ARBA00023136"/>
    </source>
</evidence>
<dbReference type="FunFam" id="3.10.580.10:FF:000002">
    <property type="entry name" value="Magnesium/cobalt efflux protein CorC"/>
    <property type="match status" value="1"/>
</dbReference>
<organism evidence="13 14">
    <name type="scientific">Roseibacillus persicicus</name>
    <dbReference type="NCBI Taxonomy" id="454148"/>
    <lineage>
        <taxon>Bacteria</taxon>
        <taxon>Pseudomonadati</taxon>
        <taxon>Verrucomicrobiota</taxon>
        <taxon>Verrucomicrobiia</taxon>
        <taxon>Verrucomicrobiales</taxon>
        <taxon>Verrucomicrobiaceae</taxon>
        <taxon>Roseibacillus</taxon>
    </lineage>
</organism>
<evidence type="ECO:0000259" key="11">
    <source>
        <dbReference type="PROSITE" id="PS51371"/>
    </source>
</evidence>
<dbReference type="SUPFAM" id="SSF56176">
    <property type="entry name" value="FAD-binding/transporter-associated domain-like"/>
    <property type="match status" value="1"/>
</dbReference>
<feature type="domain" description="CNNM transmembrane" evidence="12">
    <location>
        <begin position="24"/>
        <end position="229"/>
    </location>
</feature>
<evidence type="ECO:0000256" key="2">
    <source>
        <dbReference type="ARBA" id="ARBA00022475"/>
    </source>
</evidence>
<comment type="subcellular location">
    <subcellularLocation>
        <location evidence="1">Cell membrane</location>
        <topology evidence="1">Multi-pass membrane protein</topology>
    </subcellularLocation>
</comment>
<dbReference type="PANTHER" id="PTHR43099">
    <property type="entry name" value="UPF0053 PROTEIN YRKA"/>
    <property type="match status" value="1"/>
</dbReference>
<dbReference type="Gene3D" id="3.30.465.10">
    <property type="match status" value="1"/>
</dbReference>
<dbReference type="InterPro" id="IPR046342">
    <property type="entry name" value="CBS_dom_sf"/>
</dbReference>
<dbReference type="Proteomes" id="UP000644507">
    <property type="component" value="Unassembled WGS sequence"/>
</dbReference>
<reference evidence="13" key="1">
    <citation type="journal article" date="2014" name="Int. J. Syst. Evol. Microbiol.">
        <title>Complete genome sequence of Corynebacterium casei LMG S-19264T (=DSM 44701T), isolated from a smear-ripened cheese.</title>
        <authorList>
            <consortium name="US DOE Joint Genome Institute (JGI-PGF)"/>
            <person name="Walter F."/>
            <person name="Albersmeier A."/>
            <person name="Kalinowski J."/>
            <person name="Ruckert C."/>
        </authorList>
    </citation>
    <scope>NUCLEOTIDE SEQUENCE</scope>
    <source>
        <strain evidence="13">KCTC 12988</strain>
    </source>
</reference>
<evidence type="ECO:0000259" key="12">
    <source>
        <dbReference type="PROSITE" id="PS51846"/>
    </source>
</evidence>
<dbReference type="InterPro" id="IPR002550">
    <property type="entry name" value="CNNM"/>
</dbReference>
<keyword evidence="5 9" id="KW-1133">Transmembrane helix</keyword>
<evidence type="ECO:0000256" key="8">
    <source>
        <dbReference type="PROSITE-ProRule" id="PRU00703"/>
    </source>
</evidence>
<dbReference type="InterPro" id="IPR051676">
    <property type="entry name" value="UPF0053_domain"/>
</dbReference>
<evidence type="ECO:0000313" key="14">
    <source>
        <dbReference type="Proteomes" id="UP000644507"/>
    </source>
</evidence>
<dbReference type="Gene3D" id="3.10.580.10">
    <property type="entry name" value="CBS-domain"/>
    <property type="match status" value="1"/>
</dbReference>
<dbReference type="Pfam" id="PF00571">
    <property type="entry name" value="CBS"/>
    <property type="match status" value="1"/>
</dbReference>
<dbReference type="GO" id="GO:0050660">
    <property type="term" value="F:flavin adenine dinucleotide binding"/>
    <property type="evidence" value="ECO:0007669"/>
    <property type="project" value="InterPro"/>
</dbReference>
<gene>
    <name evidence="13" type="ORF">GCM10007100_34420</name>
</gene>
<keyword evidence="4" id="KW-0677">Repeat</keyword>
<sequence length="467" mass="52150">MSGIYDMGLVLASAGAEVSDHYPTLPEALWSIFWSIVLLLANAFFVASEFAIVKVRPSQVEAAGKLKGKAYATAEKVVGNLDGYLSANQLGITLASLSLGFVAEPFVASLVAPTLYQLDWFPQDLISITSFIVALVSFTFLHVVVGELLPKSVAIRKPLESTLILAKPLSWFYWLTWFAIYFLQGTSNKLLKWIFKMDPADESEVHSSEELALLVRESGESEEVTNTEKQILINALELNDMTVKEVMLPRSEAVALDLEKSFEDNLAIAVRTKHTRFPLVRGHFDNTVGLIHIKDILKLVRDEAPDLLKIKRELKVVPETMPLDGLLEFFLKERAHLAMVVDEYGDSAGLVFMDNIMEELVGDIQDEFDNEEAGYTRVNEEEFVVEGSFSVNELETILEDFDLDASEVTTIGGYITQQLGRLPEPGETLCVEGYEAKVTSTDGRRVGQVHLRRLSQVEREEREDHVA</sequence>
<reference evidence="13" key="2">
    <citation type="submission" date="2020-09" db="EMBL/GenBank/DDBJ databases">
        <authorList>
            <person name="Sun Q."/>
            <person name="Kim S."/>
        </authorList>
    </citation>
    <scope>NUCLEOTIDE SEQUENCE</scope>
    <source>
        <strain evidence="13">KCTC 12988</strain>
    </source>
</reference>
<keyword evidence="6 8" id="KW-0129">CBS domain</keyword>
<feature type="transmembrane region" description="Helical" evidence="10">
    <location>
        <begin position="28"/>
        <end position="47"/>
    </location>
</feature>
<accession>A0A918TVP0</accession>
<dbReference type="Pfam" id="PF01595">
    <property type="entry name" value="CNNM"/>
    <property type="match status" value="1"/>
</dbReference>
<keyword evidence="3 9" id="KW-0812">Transmembrane</keyword>
<dbReference type="AlphaFoldDB" id="A0A918TVP0"/>
<keyword evidence="7 9" id="KW-0472">Membrane</keyword>
<evidence type="ECO:0000313" key="13">
    <source>
        <dbReference type="EMBL" id="GHC63937.1"/>
    </source>
</evidence>
<dbReference type="RefSeq" id="WP_189572832.1">
    <property type="nucleotide sequence ID" value="NZ_BMXI01000017.1"/>
</dbReference>
<dbReference type="InterPro" id="IPR036318">
    <property type="entry name" value="FAD-bd_PCMH-like_sf"/>
</dbReference>
<evidence type="ECO:0000256" key="6">
    <source>
        <dbReference type="ARBA" id="ARBA00023122"/>
    </source>
</evidence>